<comment type="caution">
    <text evidence="1">The sequence shown here is derived from an EMBL/GenBank/DDBJ whole genome shotgun (WGS) entry which is preliminary data.</text>
</comment>
<proteinExistence type="predicted"/>
<dbReference type="EMBL" id="JBBPFD010000260">
    <property type="protein sequence ID" value="KAK7879487.1"/>
    <property type="molecule type" value="Genomic_DNA"/>
</dbReference>
<protein>
    <submittedName>
        <fullName evidence="1">Uncharacterized protein</fullName>
    </submittedName>
</protein>
<evidence type="ECO:0000313" key="2">
    <source>
        <dbReference type="Proteomes" id="UP001460270"/>
    </source>
</evidence>
<name>A0AAW0MH86_9GOBI</name>
<gene>
    <name evidence="1" type="ORF">WMY93_033804</name>
</gene>
<keyword evidence="2" id="KW-1185">Reference proteome</keyword>
<accession>A0AAW0MH86</accession>
<dbReference type="AlphaFoldDB" id="A0AAW0MH86"/>
<evidence type="ECO:0000313" key="1">
    <source>
        <dbReference type="EMBL" id="KAK7879487.1"/>
    </source>
</evidence>
<organism evidence="1 2">
    <name type="scientific">Mugilogobius chulae</name>
    <name type="common">yellowstripe goby</name>
    <dbReference type="NCBI Taxonomy" id="88201"/>
    <lineage>
        <taxon>Eukaryota</taxon>
        <taxon>Metazoa</taxon>
        <taxon>Chordata</taxon>
        <taxon>Craniata</taxon>
        <taxon>Vertebrata</taxon>
        <taxon>Euteleostomi</taxon>
        <taxon>Actinopterygii</taxon>
        <taxon>Neopterygii</taxon>
        <taxon>Teleostei</taxon>
        <taxon>Neoteleostei</taxon>
        <taxon>Acanthomorphata</taxon>
        <taxon>Gobiaria</taxon>
        <taxon>Gobiiformes</taxon>
        <taxon>Gobioidei</taxon>
        <taxon>Gobiidae</taxon>
        <taxon>Gobionellinae</taxon>
        <taxon>Mugilogobius</taxon>
    </lineage>
</organism>
<feature type="non-terminal residue" evidence="1">
    <location>
        <position position="1"/>
    </location>
</feature>
<dbReference type="Proteomes" id="UP001460270">
    <property type="component" value="Unassembled WGS sequence"/>
</dbReference>
<sequence length="66" mass="7225">ASNSTPLFIPPPQIPLNCTNQSSGGPVQYPTAARQAYFPPTLMKSPFGREKRAFDADYKSQAELPQ</sequence>
<reference evidence="2" key="1">
    <citation type="submission" date="2024-04" db="EMBL/GenBank/DDBJ databases">
        <title>Salinicola lusitanus LLJ914,a marine bacterium isolated from the Okinawa Trough.</title>
        <authorList>
            <person name="Li J."/>
        </authorList>
    </citation>
    <scope>NUCLEOTIDE SEQUENCE [LARGE SCALE GENOMIC DNA]</scope>
</reference>